<dbReference type="CDD" id="cd11070">
    <property type="entry name" value="CYP56-like"/>
    <property type="match status" value="1"/>
</dbReference>
<keyword evidence="2 9" id="KW-0349">Heme</keyword>
<keyword evidence="6 10" id="KW-0560">Oxidoreductase</keyword>
<evidence type="ECO:0000256" key="5">
    <source>
        <dbReference type="ARBA" id="ARBA00022989"/>
    </source>
</evidence>
<evidence type="ECO:0000256" key="9">
    <source>
        <dbReference type="PIRSR" id="PIRSR602401-1"/>
    </source>
</evidence>
<keyword evidence="8 11" id="KW-0472">Membrane</keyword>
<organism evidence="12 13">
    <name type="scientific">Venustampulla echinocandica</name>
    <dbReference type="NCBI Taxonomy" id="2656787"/>
    <lineage>
        <taxon>Eukaryota</taxon>
        <taxon>Fungi</taxon>
        <taxon>Dikarya</taxon>
        <taxon>Ascomycota</taxon>
        <taxon>Pezizomycotina</taxon>
        <taxon>Leotiomycetes</taxon>
        <taxon>Helotiales</taxon>
        <taxon>Pleuroascaceae</taxon>
        <taxon>Venustampulla</taxon>
    </lineage>
</organism>
<evidence type="ECO:0000256" key="7">
    <source>
        <dbReference type="ARBA" id="ARBA00023004"/>
    </source>
</evidence>
<dbReference type="OrthoDB" id="1470350at2759"/>
<keyword evidence="5 11" id="KW-1133">Transmembrane helix</keyword>
<dbReference type="GO" id="GO:0004497">
    <property type="term" value="F:monooxygenase activity"/>
    <property type="evidence" value="ECO:0007669"/>
    <property type="project" value="UniProtKB-KW"/>
</dbReference>
<evidence type="ECO:0000256" key="8">
    <source>
        <dbReference type="ARBA" id="ARBA00023136"/>
    </source>
</evidence>
<dbReference type="PRINTS" id="PR00385">
    <property type="entry name" value="P450"/>
</dbReference>
<dbReference type="GO" id="GO:0016020">
    <property type="term" value="C:membrane"/>
    <property type="evidence" value="ECO:0007669"/>
    <property type="project" value="UniProtKB-SubCell"/>
</dbReference>
<evidence type="ECO:0000313" key="13">
    <source>
        <dbReference type="Proteomes" id="UP000254866"/>
    </source>
</evidence>
<evidence type="ECO:0000256" key="2">
    <source>
        <dbReference type="ARBA" id="ARBA00022617"/>
    </source>
</evidence>
<dbReference type="PRINTS" id="PR00463">
    <property type="entry name" value="EP450I"/>
</dbReference>
<evidence type="ECO:0000256" key="1">
    <source>
        <dbReference type="ARBA" id="ARBA00004370"/>
    </source>
</evidence>
<proteinExistence type="inferred from homology"/>
<evidence type="ECO:0000256" key="6">
    <source>
        <dbReference type="ARBA" id="ARBA00023002"/>
    </source>
</evidence>
<dbReference type="InterPro" id="IPR017972">
    <property type="entry name" value="Cyt_P450_CS"/>
</dbReference>
<dbReference type="GO" id="GO:0005506">
    <property type="term" value="F:iron ion binding"/>
    <property type="evidence" value="ECO:0007669"/>
    <property type="project" value="InterPro"/>
</dbReference>
<comment type="caution">
    <text evidence="12">The sequence shown here is derived from an EMBL/GenBank/DDBJ whole genome shotgun (WGS) entry which is preliminary data.</text>
</comment>
<keyword evidence="13" id="KW-1185">Reference proteome</keyword>
<feature type="binding site" description="axial binding residue" evidence="9">
    <location>
        <position position="483"/>
    </location>
    <ligand>
        <name>heme</name>
        <dbReference type="ChEBI" id="CHEBI:30413"/>
    </ligand>
    <ligandPart>
        <name>Fe</name>
        <dbReference type="ChEBI" id="CHEBI:18248"/>
    </ligandPart>
</feature>
<dbReference type="GO" id="GO:0020037">
    <property type="term" value="F:heme binding"/>
    <property type="evidence" value="ECO:0007669"/>
    <property type="project" value="InterPro"/>
</dbReference>
<comment type="subcellular location">
    <subcellularLocation>
        <location evidence="1">Membrane</location>
    </subcellularLocation>
</comment>
<dbReference type="RefSeq" id="XP_031865585.1">
    <property type="nucleotide sequence ID" value="XM_032018286.1"/>
</dbReference>
<name>A0A370TBM4_9HELO</name>
<dbReference type="GO" id="GO:0016705">
    <property type="term" value="F:oxidoreductase activity, acting on paired donors, with incorporation or reduction of molecular oxygen"/>
    <property type="evidence" value="ECO:0007669"/>
    <property type="project" value="InterPro"/>
</dbReference>
<evidence type="ECO:0000256" key="10">
    <source>
        <dbReference type="RuleBase" id="RU000461"/>
    </source>
</evidence>
<accession>A0A370TBM4</accession>
<dbReference type="EMBL" id="NPIC01000012">
    <property type="protein sequence ID" value="RDL31454.1"/>
    <property type="molecule type" value="Genomic_DNA"/>
</dbReference>
<gene>
    <name evidence="12" type="ORF">BP5553_09663</name>
</gene>
<evidence type="ECO:0000256" key="4">
    <source>
        <dbReference type="ARBA" id="ARBA00022723"/>
    </source>
</evidence>
<dbReference type="Proteomes" id="UP000254866">
    <property type="component" value="Unassembled WGS sequence"/>
</dbReference>
<keyword evidence="10" id="KW-0503">Monooxygenase</keyword>
<feature type="transmembrane region" description="Helical" evidence="11">
    <location>
        <begin position="6"/>
        <end position="23"/>
    </location>
</feature>
<keyword evidence="7 9" id="KW-0408">Iron</keyword>
<dbReference type="InterPro" id="IPR036396">
    <property type="entry name" value="Cyt_P450_sf"/>
</dbReference>
<dbReference type="GeneID" id="43602512"/>
<dbReference type="InterPro" id="IPR050665">
    <property type="entry name" value="Cytochrome_P450_Monooxygen"/>
</dbReference>
<reference evidence="12 13" key="1">
    <citation type="journal article" date="2018" name="IMA Fungus">
        <title>IMA Genome-F 9: Draft genome sequence of Annulohypoxylon stygium, Aspergillus mulundensis, Berkeleyomyces basicola (syn. Thielaviopsis basicola), Ceratocystis smalleyi, two Cercospora beticola strains, Coleophoma cylindrospora, Fusarium fracticaudum, Phialophora cf. hyalina, and Morchella septimelata.</title>
        <authorList>
            <person name="Wingfield B.D."/>
            <person name="Bills G.F."/>
            <person name="Dong Y."/>
            <person name="Huang W."/>
            <person name="Nel W.J."/>
            <person name="Swalarsk-Parry B.S."/>
            <person name="Vaghefi N."/>
            <person name="Wilken P.M."/>
            <person name="An Z."/>
            <person name="de Beer Z.W."/>
            <person name="De Vos L."/>
            <person name="Chen L."/>
            <person name="Duong T.A."/>
            <person name="Gao Y."/>
            <person name="Hammerbacher A."/>
            <person name="Kikkert J.R."/>
            <person name="Li Y."/>
            <person name="Li H."/>
            <person name="Li K."/>
            <person name="Li Q."/>
            <person name="Liu X."/>
            <person name="Ma X."/>
            <person name="Naidoo K."/>
            <person name="Pethybridge S.J."/>
            <person name="Sun J."/>
            <person name="Steenkamp E.T."/>
            <person name="van der Nest M.A."/>
            <person name="van Wyk S."/>
            <person name="Wingfield M.J."/>
            <person name="Xiong C."/>
            <person name="Yue Q."/>
            <person name="Zhang X."/>
        </authorList>
    </citation>
    <scope>NUCLEOTIDE SEQUENCE [LARGE SCALE GENOMIC DNA]</scope>
    <source>
        <strain evidence="12 13">BP 5553</strain>
    </source>
</reference>
<dbReference type="PANTHER" id="PTHR24282:SF211">
    <property type="entry name" value="CYTOCHROME P450-RELATED"/>
    <property type="match status" value="1"/>
</dbReference>
<protein>
    <submittedName>
        <fullName evidence="12">Cytochrome P450</fullName>
    </submittedName>
</protein>
<dbReference type="Gene3D" id="1.10.630.10">
    <property type="entry name" value="Cytochrome P450"/>
    <property type="match status" value="1"/>
</dbReference>
<keyword evidence="4 9" id="KW-0479">Metal-binding</keyword>
<dbReference type="PROSITE" id="PS00086">
    <property type="entry name" value="CYTOCHROME_P450"/>
    <property type="match status" value="1"/>
</dbReference>
<dbReference type="AlphaFoldDB" id="A0A370TBM4"/>
<evidence type="ECO:0000256" key="3">
    <source>
        <dbReference type="ARBA" id="ARBA00022692"/>
    </source>
</evidence>
<keyword evidence="3 11" id="KW-0812">Transmembrane</keyword>
<dbReference type="InterPro" id="IPR002401">
    <property type="entry name" value="Cyt_P450_E_grp-I"/>
</dbReference>
<dbReference type="InterPro" id="IPR001128">
    <property type="entry name" value="Cyt_P450"/>
</dbReference>
<comment type="similarity">
    <text evidence="10">Belongs to the cytochrome P450 family.</text>
</comment>
<dbReference type="PANTHER" id="PTHR24282">
    <property type="entry name" value="CYTOCHROME P450 FAMILY MEMBER"/>
    <property type="match status" value="1"/>
</dbReference>
<dbReference type="Pfam" id="PF00067">
    <property type="entry name" value="p450"/>
    <property type="match status" value="1"/>
</dbReference>
<evidence type="ECO:0000313" key="12">
    <source>
        <dbReference type="EMBL" id="RDL31454.1"/>
    </source>
</evidence>
<dbReference type="STRING" id="2656787.A0A370TBM4"/>
<comment type="cofactor">
    <cofactor evidence="9">
        <name>heme</name>
        <dbReference type="ChEBI" id="CHEBI:30413"/>
    </cofactor>
</comment>
<dbReference type="SUPFAM" id="SSF48264">
    <property type="entry name" value="Cytochrome P450"/>
    <property type="match status" value="1"/>
</dbReference>
<evidence type="ECO:0000256" key="11">
    <source>
        <dbReference type="SAM" id="Phobius"/>
    </source>
</evidence>
<sequence>MTFVHIVGAIVIALLAWPFVKIVNHHGKARKIGLPIVISSIDLYNPFWATIGPYIFPLIARLPYGLGDAANCDTYKWNMKTRSRLHRQLGPAFIIVDPRGIKIMLADGHAIEDVLVRRKEFPKPDVYKILDVFGPNVDSVNGDKWQRHRKITAPPFNERNSKLVWKESLSQATGMLQAWANAGKAGINNTRTDTMTLALHVLTGAGFGKFFDFQGGVSKPGPGHKMSFEESLHIVLNKFIAVLVAASITFIPKRFSSVQTATVEFKQYLTEMVAEERASMDLKSDEKDNLMSALLRASDLRDSQGDGKNTLSNDEIYGNLFIYTFAGHDTTANTIAYAVYLLSTDNDIQSWLKEEIQAVIGVYGDVENWNYEEVFPRLKRCLALMFETVRVFGPVVMLPRETNDSYQPLAIKGKTYMIPPSTSIIISMLGPHTSPESWGFDSYVWRPDRFIIKEGNSTDLEHEQLLQAAASAFVPWSWGPRICPGKKFAQVEFVAVIARLFQHHRVKPVLQVGESPEQASRRIHEIIEDSAVGLTLCMKHPERVKLMWEKDT</sequence>